<keyword evidence="1" id="KW-1133">Transmembrane helix</keyword>
<sequence>MPAYAHPFHWAGESIGFGSGLLHPFSSSDHLLTMLAVGLWICRGGVRAVVSLGSAFLMLLLLGGGLALIPLEIAHAETLMYASVLVLGLLLASGRNLHWALSLPVISGVAVSHGYVHAYDIWLDADALGYTVGFTVATLIQLAIGVAANLGIAALLAGQARRSSTRIN</sequence>
<evidence type="ECO:0000313" key="2">
    <source>
        <dbReference type="EMBL" id="OAI27165.1"/>
    </source>
</evidence>
<dbReference type="Pfam" id="PF04955">
    <property type="entry name" value="HupE_UreJ"/>
    <property type="match status" value="1"/>
</dbReference>
<evidence type="ECO:0000313" key="3">
    <source>
        <dbReference type="Proteomes" id="UP000077734"/>
    </source>
</evidence>
<dbReference type="Proteomes" id="UP000077734">
    <property type="component" value="Unassembled WGS sequence"/>
</dbReference>
<dbReference type="InterPro" id="IPR007038">
    <property type="entry name" value="HupE_UreJ"/>
</dbReference>
<name>A0AA91I5T5_9GAMM</name>
<evidence type="ECO:0008006" key="4">
    <source>
        <dbReference type="Google" id="ProtNLM"/>
    </source>
</evidence>
<evidence type="ECO:0000256" key="1">
    <source>
        <dbReference type="SAM" id="Phobius"/>
    </source>
</evidence>
<keyword evidence="1" id="KW-0812">Transmembrane</keyword>
<dbReference type="EMBL" id="LUUL01000065">
    <property type="protein sequence ID" value="OAI27165.1"/>
    <property type="molecule type" value="Genomic_DNA"/>
</dbReference>
<feature type="transmembrane region" description="Helical" evidence="1">
    <location>
        <begin position="128"/>
        <end position="157"/>
    </location>
</feature>
<keyword evidence="1" id="KW-0472">Membrane</keyword>
<proteinExistence type="predicted"/>
<keyword evidence="3" id="KW-1185">Reference proteome</keyword>
<gene>
    <name evidence="2" type="ORF">A1356_09785</name>
</gene>
<accession>A0AA91I5T5</accession>
<feature type="transmembrane region" description="Helical" evidence="1">
    <location>
        <begin position="48"/>
        <end position="67"/>
    </location>
</feature>
<feature type="transmembrane region" description="Helical" evidence="1">
    <location>
        <begin position="73"/>
        <end position="92"/>
    </location>
</feature>
<comment type="caution">
    <text evidence="2">The sequence shown here is derived from an EMBL/GenBank/DDBJ whole genome shotgun (WGS) entry which is preliminary data.</text>
</comment>
<feature type="transmembrane region" description="Helical" evidence="1">
    <location>
        <begin position="99"/>
        <end position="116"/>
    </location>
</feature>
<feature type="transmembrane region" description="Helical" evidence="1">
    <location>
        <begin position="20"/>
        <end position="41"/>
    </location>
</feature>
<reference evidence="2 3" key="1">
    <citation type="submission" date="2016-03" db="EMBL/GenBank/DDBJ databases">
        <authorList>
            <person name="Heylen K."/>
            <person name="De Vos P."/>
            <person name="Vekeman B."/>
        </authorList>
    </citation>
    <scope>NUCLEOTIDE SEQUENCE [LARGE SCALE GENOMIC DNA]</scope>
    <source>
        <strain evidence="2 3">R-49807</strain>
    </source>
</reference>
<dbReference type="AlphaFoldDB" id="A0AA91I5T5"/>
<protein>
    <recommendedName>
        <fullName evidence="4">Urease accessory protein</fullName>
    </recommendedName>
</protein>
<organism evidence="2 3">
    <name type="scientific">Methylomonas koyamae</name>
    <dbReference type="NCBI Taxonomy" id="702114"/>
    <lineage>
        <taxon>Bacteria</taxon>
        <taxon>Pseudomonadati</taxon>
        <taxon>Pseudomonadota</taxon>
        <taxon>Gammaproteobacteria</taxon>
        <taxon>Methylococcales</taxon>
        <taxon>Methylococcaceae</taxon>
        <taxon>Methylomonas</taxon>
    </lineage>
</organism>
<dbReference type="PIRSF" id="PIRSF016919">
    <property type="entry name" value="HupE_UreJ"/>
    <property type="match status" value="1"/>
</dbReference>